<dbReference type="SUPFAM" id="SSF103088">
    <property type="entry name" value="OmpA-like"/>
    <property type="match status" value="1"/>
</dbReference>
<dbReference type="Pfam" id="PF00691">
    <property type="entry name" value="OmpA"/>
    <property type="match status" value="1"/>
</dbReference>
<dbReference type="Gene3D" id="3.30.1330.60">
    <property type="entry name" value="OmpA-like domain"/>
    <property type="match status" value="1"/>
</dbReference>
<protein>
    <submittedName>
        <fullName evidence="3">Chemotaxis protein MotB</fullName>
    </submittedName>
</protein>
<reference evidence="3 4" key="1">
    <citation type="submission" date="2019-07" db="EMBL/GenBank/DDBJ databases">
        <title>Genomic Encyclopedia of Archaeal and Bacterial Type Strains, Phase II (KMG-II): from individual species to whole genera.</title>
        <authorList>
            <person name="Goeker M."/>
        </authorList>
    </citation>
    <scope>NUCLEOTIDE SEQUENCE [LARGE SCALE GENOMIC DNA]</scope>
    <source>
        <strain evidence="3 4">DSM 17527</strain>
    </source>
</reference>
<sequence length="270" mass="30173">MNKLYTLFILLVVSFQTMNAQKKKDLLEEINQLRQELRVSQGQVSDYQRKEVASQAQIASLEKQVEDLRESNTSLLSNMGSFTALSKKKAENLESSLVSLQLKDKKINAINDAFSKNDSIKLAVLTKFKQAVGNDAAIGVQQGAVYITIPNSLLFGDDDKNYSLQDKSKALLSRIGTVLVANPDLKIAVEGNSNALKFEKTELRSNWDLSSLQAAAVIQSLQEEFKVLPKQMEVLGKSEYATEGIETVTRIRVDPGFKDFYIQIKDNMKE</sequence>
<keyword evidence="4" id="KW-1185">Reference proteome</keyword>
<organism evidence="3 4">
    <name type="scientific">Aquimarina intermedia</name>
    <dbReference type="NCBI Taxonomy" id="350814"/>
    <lineage>
        <taxon>Bacteria</taxon>
        <taxon>Pseudomonadati</taxon>
        <taxon>Bacteroidota</taxon>
        <taxon>Flavobacteriia</taxon>
        <taxon>Flavobacteriales</taxon>
        <taxon>Flavobacteriaceae</taxon>
        <taxon>Aquimarina</taxon>
    </lineage>
</organism>
<evidence type="ECO:0000313" key="3">
    <source>
        <dbReference type="EMBL" id="TYP72807.1"/>
    </source>
</evidence>
<dbReference type="EMBL" id="VNHU01000006">
    <property type="protein sequence ID" value="TYP72807.1"/>
    <property type="molecule type" value="Genomic_DNA"/>
</dbReference>
<proteinExistence type="predicted"/>
<dbReference type="InterPro" id="IPR036737">
    <property type="entry name" value="OmpA-like_sf"/>
</dbReference>
<accession>A0A5S5C0J7</accession>
<dbReference type="OrthoDB" id="9815217at2"/>
<evidence type="ECO:0000313" key="4">
    <source>
        <dbReference type="Proteomes" id="UP000324376"/>
    </source>
</evidence>
<keyword evidence="1" id="KW-0175">Coiled coil</keyword>
<gene>
    <name evidence="3" type="ORF">BD809_10655</name>
</gene>
<dbReference type="InterPro" id="IPR006665">
    <property type="entry name" value="OmpA-like"/>
</dbReference>
<dbReference type="Proteomes" id="UP000324376">
    <property type="component" value="Unassembled WGS sequence"/>
</dbReference>
<comment type="caution">
    <text evidence="3">The sequence shown here is derived from an EMBL/GenBank/DDBJ whole genome shotgun (WGS) entry which is preliminary data.</text>
</comment>
<dbReference type="RefSeq" id="WP_148782844.1">
    <property type="nucleotide sequence ID" value="NZ_VNHU01000006.1"/>
</dbReference>
<name>A0A5S5C0J7_9FLAO</name>
<feature type="coiled-coil region" evidence="1">
    <location>
        <begin position="20"/>
        <end position="78"/>
    </location>
</feature>
<evidence type="ECO:0000259" key="2">
    <source>
        <dbReference type="Pfam" id="PF00691"/>
    </source>
</evidence>
<evidence type="ECO:0000256" key="1">
    <source>
        <dbReference type="SAM" id="Coils"/>
    </source>
</evidence>
<feature type="domain" description="OmpA-like" evidence="2">
    <location>
        <begin position="161"/>
        <end position="239"/>
    </location>
</feature>
<dbReference type="AlphaFoldDB" id="A0A5S5C0J7"/>